<proteinExistence type="predicted"/>
<feature type="transmembrane region" description="Helical" evidence="1">
    <location>
        <begin position="56"/>
        <end position="75"/>
    </location>
</feature>
<dbReference type="EMBL" id="JABDJR010000287">
    <property type="protein sequence ID" value="NNF06554.1"/>
    <property type="molecule type" value="Genomic_DNA"/>
</dbReference>
<feature type="transmembrane region" description="Helical" evidence="1">
    <location>
        <begin position="193"/>
        <end position="213"/>
    </location>
</feature>
<feature type="transmembrane region" description="Helical" evidence="1">
    <location>
        <begin position="140"/>
        <end position="158"/>
    </location>
</feature>
<keyword evidence="1" id="KW-0472">Membrane</keyword>
<dbReference type="AlphaFoldDB" id="A0A7Y2E7B3"/>
<keyword evidence="1" id="KW-0812">Transmembrane</keyword>
<keyword evidence="1" id="KW-1133">Transmembrane helix</keyword>
<evidence type="ECO:0000313" key="3">
    <source>
        <dbReference type="Proteomes" id="UP000547674"/>
    </source>
</evidence>
<sequence length="230" mass="23849">MKSDTRAGGVASLVQALCYICGFAMLATVMNPGNAEGWSQVQKLAFILEREGLVQLWNIIIYVVFGVSLVVLTVVLHRKLEKSSSLLMAIATPFGLIWAGLVIASGMVASVGLAEIAEVFAQDQTAAADSWSIIGTVQDGLGGGVEIVGGLWVLLVSVSSLRSKLLFPRLVNVIGLLVGIAGTATVVPALSGLGAVFGLVQIVWFLAVGVVLLRTNDATSLSPNASELGS</sequence>
<comment type="caution">
    <text evidence="2">The sequence shown here is derived from an EMBL/GenBank/DDBJ whole genome shotgun (WGS) entry which is preliminary data.</text>
</comment>
<organism evidence="2 3">
    <name type="scientific">Eiseniibacteriota bacterium</name>
    <dbReference type="NCBI Taxonomy" id="2212470"/>
    <lineage>
        <taxon>Bacteria</taxon>
        <taxon>Candidatus Eiseniibacteriota</taxon>
    </lineage>
</organism>
<dbReference type="Proteomes" id="UP000547674">
    <property type="component" value="Unassembled WGS sequence"/>
</dbReference>
<evidence type="ECO:0000313" key="2">
    <source>
        <dbReference type="EMBL" id="NNF06554.1"/>
    </source>
</evidence>
<protein>
    <submittedName>
        <fullName evidence="2">DUF4386 domain-containing protein</fullName>
    </submittedName>
</protein>
<name>A0A7Y2E7B3_UNCEI</name>
<feature type="transmembrane region" description="Helical" evidence="1">
    <location>
        <begin position="170"/>
        <end position="187"/>
    </location>
</feature>
<reference evidence="2 3" key="1">
    <citation type="submission" date="2020-03" db="EMBL/GenBank/DDBJ databases">
        <title>Metabolic flexibility allows generalist bacteria to become dominant in a frequently disturbed ecosystem.</title>
        <authorList>
            <person name="Chen Y.-J."/>
            <person name="Leung P.M."/>
            <person name="Bay S.K."/>
            <person name="Hugenholtz P."/>
            <person name="Kessler A.J."/>
            <person name="Shelley G."/>
            <person name="Waite D.W."/>
            <person name="Cook P.L."/>
            <person name="Greening C."/>
        </authorList>
    </citation>
    <scope>NUCLEOTIDE SEQUENCE [LARGE SCALE GENOMIC DNA]</scope>
    <source>
        <strain evidence="2">SS_bin_28</strain>
    </source>
</reference>
<accession>A0A7Y2E7B3</accession>
<gene>
    <name evidence="2" type="ORF">HKN21_07320</name>
</gene>
<evidence type="ECO:0000256" key="1">
    <source>
        <dbReference type="SAM" id="Phobius"/>
    </source>
</evidence>
<feature type="transmembrane region" description="Helical" evidence="1">
    <location>
        <begin position="87"/>
        <end position="109"/>
    </location>
</feature>
<feature type="transmembrane region" description="Helical" evidence="1">
    <location>
        <begin position="7"/>
        <end position="30"/>
    </location>
</feature>